<gene>
    <name evidence="2" type="ORF">BOH73_18975</name>
    <name evidence="3" type="ORF">BOH74_17065</name>
</gene>
<protein>
    <submittedName>
        <fullName evidence="3">Histidine phosphatase family protein</fullName>
    </submittedName>
</protein>
<organism evidence="3 4">
    <name type="scientific">Pseudomonas versuta</name>
    <dbReference type="NCBI Taxonomy" id="1788301"/>
    <lineage>
        <taxon>Bacteria</taxon>
        <taxon>Pseudomonadati</taxon>
        <taxon>Pseudomonadota</taxon>
        <taxon>Gammaproteobacteria</taxon>
        <taxon>Pseudomonadales</taxon>
        <taxon>Pseudomonadaceae</taxon>
        <taxon>Pseudomonas</taxon>
    </lineage>
</organism>
<evidence type="ECO:0000313" key="5">
    <source>
        <dbReference type="Proteomes" id="UP000186677"/>
    </source>
</evidence>
<dbReference type="EMBL" id="MPJD01000026">
    <property type="protein sequence ID" value="OKA20572.1"/>
    <property type="molecule type" value="Genomic_DNA"/>
</dbReference>
<keyword evidence="5" id="KW-1185">Reference proteome</keyword>
<evidence type="ECO:0000256" key="1">
    <source>
        <dbReference type="SAM" id="Phobius"/>
    </source>
</evidence>
<sequence length="225" mass="24572">MLRSVLARYRNTLVIVAASVLTGAVTWHLLSPVPAPNLAQPKNAGQVLALTQSWAKGDVIALVRHGERCDRTTTPCLGLADGITVHGEVVVQELGANFRQLGLKNADIYSSELTRARQTADAMFIRPVEAQDWLFNCRGTMLRDALKHKLPGRNLVLVTHSECMDALEADMHVPTDTTFGYGASLFIQDDGAHGPQMLGYIETKDWSNITPMVTPVLHGVEASQF</sequence>
<proteinExistence type="predicted"/>
<keyword evidence="1" id="KW-0812">Transmembrane</keyword>
<evidence type="ECO:0000313" key="4">
    <source>
        <dbReference type="Proteomes" id="UP000185990"/>
    </source>
</evidence>
<evidence type="ECO:0000313" key="2">
    <source>
        <dbReference type="EMBL" id="OKA18945.1"/>
    </source>
</evidence>
<feature type="transmembrane region" description="Helical" evidence="1">
    <location>
        <begin position="12"/>
        <end position="30"/>
    </location>
</feature>
<evidence type="ECO:0000313" key="3">
    <source>
        <dbReference type="EMBL" id="OKA20572.1"/>
    </source>
</evidence>
<dbReference type="OrthoDB" id="6195868at2"/>
<dbReference type="SUPFAM" id="SSF53254">
    <property type="entry name" value="Phosphoglycerate mutase-like"/>
    <property type="match status" value="1"/>
</dbReference>
<dbReference type="Proteomes" id="UP000185990">
    <property type="component" value="Unassembled WGS sequence"/>
</dbReference>
<name>A0A0M5M2J7_9PSED</name>
<accession>A0A1Q4KDZ9</accession>
<dbReference type="CDD" id="cd07040">
    <property type="entry name" value="HP"/>
    <property type="match status" value="1"/>
</dbReference>
<dbReference type="KEGG" id="ppsy:AOC04_17210"/>
<dbReference type="InterPro" id="IPR013078">
    <property type="entry name" value="His_Pase_superF_clade-1"/>
</dbReference>
<keyword evidence="1" id="KW-0472">Membrane</keyword>
<dbReference type="Gene3D" id="3.40.50.1240">
    <property type="entry name" value="Phosphoglycerate mutase-like"/>
    <property type="match status" value="1"/>
</dbReference>
<dbReference type="AlphaFoldDB" id="A0A0M5M2J7"/>
<dbReference type="RefSeq" id="WP_060695471.1">
    <property type="nucleotide sequence ID" value="NZ_CP012676.1"/>
</dbReference>
<comment type="caution">
    <text evidence="3">The sequence shown here is derived from an EMBL/GenBank/DDBJ whole genome shotgun (WGS) entry which is preliminary data.</text>
</comment>
<keyword evidence="1" id="KW-1133">Transmembrane helix</keyword>
<dbReference type="Pfam" id="PF00300">
    <property type="entry name" value="His_Phos_1"/>
    <property type="match status" value="1"/>
</dbReference>
<reference evidence="3 4" key="1">
    <citation type="submission" date="2016-11" db="EMBL/GenBank/DDBJ databases">
        <title>Draft genome of Pseudomonas versuta A4R1.12.</title>
        <authorList>
            <person name="See-Too W.-S."/>
        </authorList>
    </citation>
    <scope>NUCLEOTIDE SEQUENCE [LARGE SCALE GENOMIC DNA]</scope>
    <source>
        <strain evidence="3 4">A4R1.12</strain>
    </source>
</reference>
<dbReference type="Proteomes" id="UP000186677">
    <property type="component" value="Unassembled WGS sequence"/>
</dbReference>
<dbReference type="EMBL" id="MPJC01000015">
    <property type="protein sequence ID" value="OKA18945.1"/>
    <property type="molecule type" value="Genomic_DNA"/>
</dbReference>
<accession>A0A0M5M2J7</accession>
<reference evidence="2 5" key="2">
    <citation type="submission" date="2016-11" db="EMBL/GenBank/DDBJ databases">
        <title>Draft genome of Pseudomonas versuta A4R1.5.</title>
        <authorList>
            <person name="See-Too W.-S."/>
        </authorList>
    </citation>
    <scope>NUCLEOTIDE SEQUENCE [LARGE SCALE GENOMIC DNA]</scope>
    <source>
        <strain evidence="2 5">A4R1.5</strain>
    </source>
</reference>
<dbReference type="InterPro" id="IPR029033">
    <property type="entry name" value="His_PPase_superfam"/>
</dbReference>